<dbReference type="SMART" id="SM00228">
    <property type="entry name" value="PDZ"/>
    <property type="match status" value="1"/>
</dbReference>
<feature type="non-terminal residue" evidence="3">
    <location>
        <position position="219"/>
    </location>
</feature>
<dbReference type="GO" id="GO:0016301">
    <property type="term" value="F:kinase activity"/>
    <property type="evidence" value="ECO:0007669"/>
    <property type="project" value="UniProtKB-KW"/>
</dbReference>
<dbReference type="Gene3D" id="2.30.42.10">
    <property type="match status" value="1"/>
</dbReference>
<keyword evidence="3" id="KW-0808">Transferase</keyword>
<dbReference type="InterPro" id="IPR001478">
    <property type="entry name" value="PDZ"/>
</dbReference>
<protein>
    <submittedName>
        <fullName evidence="3">Putative calcium/calmodulin-dependent serine protein kinase membrane-associated guanylate kinase</fullName>
    </submittedName>
</protein>
<reference evidence="3 4" key="1">
    <citation type="journal article" date="2015" name="Genome Biol. Evol.">
        <title>The genome of winter moth (Operophtera brumata) provides a genomic perspective on sexual dimorphism and phenology.</title>
        <authorList>
            <person name="Derks M.F."/>
            <person name="Smit S."/>
            <person name="Salis L."/>
            <person name="Schijlen E."/>
            <person name="Bossers A."/>
            <person name="Mateman C."/>
            <person name="Pijl A.S."/>
            <person name="de Ridder D."/>
            <person name="Groenen M.A."/>
            <person name="Visser M.E."/>
            <person name="Megens H.J."/>
        </authorList>
    </citation>
    <scope>NUCLEOTIDE SEQUENCE [LARGE SCALE GENOMIC DNA]</scope>
    <source>
        <strain evidence="3">WM2013NL</strain>
        <tissue evidence="3">Head and thorax</tissue>
    </source>
</reference>
<accession>A0A0L7KRN4</accession>
<feature type="compositionally biased region" description="Basic and acidic residues" evidence="1">
    <location>
        <begin position="25"/>
        <end position="44"/>
    </location>
</feature>
<name>A0A0L7KRN4_OPEBR</name>
<dbReference type="InterPro" id="IPR050716">
    <property type="entry name" value="MAGUK"/>
</dbReference>
<keyword evidence="4" id="KW-1185">Reference proteome</keyword>
<feature type="domain" description="PDZ" evidence="2">
    <location>
        <begin position="129"/>
        <end position="208"/>
    </location>
</feature>
<evidence type="ECO:0000313" key="3">
    <source>
        <dbReference type="EMBL" id="KOB65967.1"/>
    </source>
</evidence>
<dbReference type="PROSITE" id="PS50106">
    <property type="entry name" value="PDZ"/>
    <property type="match status" value="1"/>
</dbReference>
<dbReference type="Proteomes" id="UP000037510">
    <property type="component" value="Unassembled WGS sequence"/>
</dbReference>
<dbReference type="PANTHER" id="PTHR23122">
    <property type="entry name" value="MEMBRANE-ASSOCIATED GUANYLATE KINASE MAGUK"/>
    <property type="match status" value="1"/>
</dbReference>
<keyword evidence="3" id="KW-0418">Kinase</keyword>
<organism evidence="3 4">
    <name type="scientific">Operophtera brumata</name>
    <name type="common">Winter moth</name>
    <name type="synonym">Phalaena brumata</name>
    <dbReference type="NCBI Taxonomy" id="104452"/>
    <lineage>
        <taxon>Eukaryota</taxon>
        <taxon>Metazoa</taxon>
        <taxon>Ecdysozoa</taxon>
        <taxon>Arthropoda</taxon>
        <taxon>Hexapoda</taxon>
        <taxon>Insecta</taxon>
        <taxon>Pterygota</taxon>
        <taxon>Neoptera</taxon>
        <taxon>Endopterygota</taxon>
        <taxon>Lepidoptera</taxon>
        <taxon>Glossata</taxon>
        <taxon>Ditrysia</taxon>
        <taxon>Geometroidea</taxon>
        <taxon>Geometridae</taxon>
        <taxon>Larentiinae</taxon>
        <taxon>Operophtera</taxon>
    </lineage>
</organism>
<dbReference type="AlphaFoldDB" id="A0A0L7KRN4"/>
<evidence type="ECO:0000313" key="4">
    <source>
        <dbReference type="Proteomes" id="UP000037510"/>
    </source>
</evidence>
<dbReference type="STRING" id="104452.A0A0L7KRN4"/>
<gene>
    <name evidence="3" type="ORF">OBRU01_21918</name>
</gene>
<dbReference type="InterPro" id="IPR036034">
    <property type="entry name" value="PDZ_sf"/>
</dbReference>
<dbReference type="SUPFAM" id="SSF50156">
    <property type="entry name" value="PDZ domain-like"/>
    <property type="match status" value="1"/>
</dbReference>
<comment type="caution">
    <text evidence="3">The sequence shown here is derived from an EMBL/GenBank/DDBJ whole genome shotgun (WGS) entry which is preliminary data.</text>
</comment>
<dbReference type="Pfam" id="PF00595">
    <property type="entry name" value="PDZ"/>
    <property type="match status" value="1"/>
</dbReference>
<evidence type="ECO:0000256" key="1">
    <source>
        <dbReference type="SAM" id="MobiDB-lite"/>
    </source>
</evidence>
<proteinExistence type="predicted"/>
<dbReference type="EMBL" id="JTDY01006492">
    <property type="protein sequence ID" value="KOB65967.1"/>
    <property type="molecule type" value="Genomic_DNA"/>
</dbReference>
<evidence type="ECO:0000259" key="2">
    <source>
        <dbReference type="PROSITE" id="PS50106"/>
    </source>
</evidence>
<feature type="region of interest" description="Disordered" evidence="1">
    <location>
        <begin position="20"/>
        <end position="50"/>
    </location>
</feature>
<sequence>MMVRRSGRYTVNWRGFRDFTFGNKPPDEEKEQKPEEDLSNHESTDSEEDLIVKPVSLGNVNIARCLSEYRGTNIRTIEQAELAIIVSRVHFKVCSGVDEKLPPIEEKKGVTFDESPESEDMGPVETVKVVGIRKVPGQPLGLTVTTDEHGQLIVARILAGSSAAKQALVSVGDVLLEVDGEHINSEEQLKEAVAKPTERISLKVGPNMKEKTTQLPNKL</sequence>